<accession>A0A2U9PMX7</accession>
<dbReference type="GO" id="GO:0016712">
    <property type="term" value="F:oxidoreductase activity, acting on paired donors, with incorporation or reduction of molecular oxygen, reduced flavin or flavoprotein as one donor, and incorporation of one atom of oxygen"/>
    <property type="evidence" value="ECO:0007669"/>
    <property type="project" value="TreeGrafter"/>
</dbReference>
<keyword evidence="3" id="KW-0560">Oxidoreductase</keyword>
<evidence type="ECO:0000259" key="6">
    <source>
        <dbReference type="Pfam" id="PF08028"/>
    </source>
</evidence>
<evidence type="ECO:0000259" key="5">
    <source>
        <dbReference type="Pfam" id="PF02771"/>
    </source>
</evidence>
<proteinExistence type="inferred from homology"/>
<dbReference type="RefSeq" id="WP_416143313.1">
    <property type="nucleotide sequence ID" value="NZ_CP027541.1"/>
</dbReference>
<dbReference type="GO" id="GO:0005737">
    <property type="term" value="C:cytoplasm"/>
    <property type="evidence" value="ECO:0007669"/>
    <property type="project" value="TreeGrafter"/>
</dbReference>
<dbReference type="SUPFAM" id="SSF56645">
    <property type="entry name" value="Acyl-CoA dehydrogenase NM domain-like"/>
    <property type="match status" value="1"/>
</dbReference>
<evidence type="ECO:0000256" key="3">
    <source>
        <dbReference type="ARBA" id="ARBA00023002"/>
    </source>
</evidence>
<dbReference type="Pfam" id="PF08028">
    <property type="entry name" value="Acyl-CoA_dh_2"/>
    <property type="match status" value="1"/>
</dbReference>
<reference evidence="8" key="2">
    <citation type="submission" date="2018-03" db="EMBL/GenBank/DDBJ databases">
        <authorList>
            <person name="Derbyshire K."/>
            <person name="Gray T.A."/>
            <person name="Champion M."/>
        </authorList>
    </citation>
    <scope>NUCLEOTIDE SEQUENCE [LARGE SCALE GENOMIC DNA]</scope>
    <source>
        <strain evidence="8">MKD8</strain>
    </source>
</reference>
<dbReference type="Gene3D" id="1.10.540.10">
    <property type="entry name" value="Acyl-CoA dehydrogenase/oxidase, N-terminal domain"/>
    <property type="match status" value="1"/>
</dbReference>
<dbReference type="PIRSF" id="PIRSF016578">
    <property type="entry name" value="HsaA"/>
    <property type="match status" value="1"/>
</dbReference>
<comment type="similarity">
    <text evidence="4">Belongs to the HpaH/HsaA monooxygenase family.</text>
</comment>
<dbReference type="SUPFAM" id="SSF47203">
    <property type="entry name" value="Acyl-CoA dehydrogenase C-terminal domain-like"/>
    <property type="match status" value="1"/>
</dbReference>
<evidence type="ECO:0000256" key="4">
    <source>
        <dbReference type="ARBA" id="ARBA00049661"/>
    </source>
</evidence>
<sequence length="399" mass="42189">MVTSAAVTISVSGAAAATTSAITDEFVTRLAERAREAEELRRLPDATMTDLAASGFTELLTPARFGGQQADFPALLDPVRRMAHGCASSAWTIGFLALHNWMLALFGEQAQAEAYATRPFLAPAPLAPNGRGLPAEGGVRLSGRWSWATGVMHANWIMVGALCGPDDAIYPALALLPASDIEVVDVWHTDGMRATGSNDVVVTDAFVPEHRLVSVIDVYTGTAPGAKVHDAATYRWPMVPALALLAAMPALGSAERAVEIYAQRLSERVIAYEGVKQKDKPAAVAHLGEARVRLRALRGLLADTVGEIEDTVTAGDPVSREVRAQARLAAAHIVRESRAVIALLLASSGASAHFLDNPLQRISRDVGVLSGHVIFDHDTSCELAGALSIGMKISPIAMI</sequence>
<dbReference type="Gene3D" id="1.20.140.10">
    <property type="entry name" value="Butyryl-CoA Dehydrogenase, subunit A, domain 3"/>
    <property type="match status" value="1"/>
</dbReference>
<dbReference type="AlphaFoldDB" id="A0A2U9PMX7"/>
<dbReference type="Pfam" id="PF02771">
    <property type="entry name" value="Acyl-CoA_dh_N"/>
    <property type="match status" value="1"/>
</dbReference>
<dbReference type="Gene3D" id="2.40.110.10">
    <property type="entry name" value="Butyryl-CoA Dehydrogenase, subunit A, domain 2"/>
    <property type="match status" value="1"/>
</dbReference>
<feature type="domain" description="Acyl-CoA dehydrogenase C-terminal" evidence="6">
    <location>
        <begin position="245"/>
        <end position="376"/>
    </location>
</feature>
<evidence type="ECO:0000313" key="8">
    <source>
        <dbReference type="Proteomes" id="UP000011200"/>
    </source>
</evidence>
<dbReference type="Proteomes" id="UP000011200">
    <property type="component" value="Chromosome"/>
</dbReference>
<evidence type="ECO:0000313" key="7">
    <source>
        <dbReference type="EMBL" id="AWT53038.1"/>
    </source>
</evidence>
<gene>
    <name evidence="7" type="ORF">D806_020560</name>
</gene>
<evidence type="ECO:0000256" key="2">
    <source>
        <dbReference type="ARBA" id="ARBA00022827"/>
    </source>
</evidence>
<dbReference type="InterPro" id="IPR046373">
    <property type="entry name" value="Acyl-CoA_Oxase/DH_mid-dom_sf"/>
</dbReference>
<organism evidence="7 8">
    <name type="scientific">Mycolicibacterium smegmatis (strain MKD8)</name>
    <name type="common">Mycobacterium smegmatis</name>
    <dbReference type="NCBI Taxonomy" id="1214915"/>
    <lineage>
        <taxon>Bacteria</taxon>
        <taxon>Bacillati</taxon>
        <taxon>Actinomycetota</taxon>
        <taxon>Actinomycetes</taxon>
        <taxon>Mycobacteriales</taxon>
        <taxon>Mycobacteriaceae</taxon>
        <taxon>Mycolicibacterium</taxon>
    </lineage>
</organism>
<protein>
    <submittedName>
        <fullName evidence="7">Acyl-CoA dehydrogenase, C-domain protein</fullName>
    </submittedName>
</protein>
<reference evidence="7 8" key="1">
    <citation type="journal article" date="2013" name="Genome Announc.">
        <title>Draft genome sequence of MKD8, a conjugal recipient Mycobacterium smegmatis strain.</title>
        <authorList>
            <person name="Gray T.A."/>
            <person name="Palumbo M.J."/>
            <person name="Derbyshire K.M."/>
        </authorList>
    </citation>
    <scope>NUCLEOTIDE SEQUENCE [LARGE SCALE GENOMIC DNA]</scope>
    <source>
        <strain evidence="7 8">MKD8</strain>
    </source>
</reference>
<keyword evidence="1" id="KW-0285">Flavoprotein</keyword>
<dbReference type="PANTHER" id="PTHR48083">
    <property type="entry name" value="MEDIUM-CHAIN SPECIFIC ACYL-COA DEHYDROGENASE, MITOCHONDRIAL-RELATED"/>
    <property type="match status" value="1"/>
</dbReference>
<feature type="domain" description="Acyl-CoA dehydrogenase/oxidase N-terminal" evidence="5">
    <location>
        <begin position="27"/>
        <end position="116"/>
    </location>
</feature>
<dbReference type="InterPro" id="IPR037069">
    <property type="entry name" value="AcylCoA_DH/ox_N_sf"/>
</dbReference>
<dbReference type="GO" id="GO:0033539">
    <property type="term" value="P:fatty acid beta-oxidation using acyl-CoA dehydrogenase"/>
    <property type="evidence" value="ECO:0007669"/>
    <property type="project" value="TreeGrafter"/>
</dbReference>
<dbReference type="EMBL" id="CP027541">
    <property type="protein sequence ID" value="AWT53038.1"/>
    <property type="molecule type" value="Genomic_DNA"/>
</dbReference>
<dbReference type="InterPro" id="IPR009100">
    <property type="entry name" value="AcylCoA_DH/oxidase_NM_dom_sf"/>
</dbReference>
<dbReference type="GO" id="GO:0003995">
    <property type="term" value="F:acyl-CoA dehydrogenase activity"/>
    <property type="evidence" value="ECO:0007669"/>
    <property type="project" value="TreeGrafter"/>
</dbReference>
<name>A0A2U9PMX7_MYCSE</name>
<keyword evidence="2" id="KW-0274">FAD</keyword>
<evidence type="ECO:0000256" key="1">
    <source>
        <dbReference type="ARBA" id="ARBA00022630"/>
    </source>
</evidence>
<dbReference type="InterPro" id="IPR013786">
    <property type="entry name" value="AcylCoA_DH/ox_N"/>
</dbReference>
<dbReference type="GO" id="GO:0050660">
    <property type="term" value="F:flavin adenine dinucleotide binding"/>
    <property type="evidence" value="ECO:0007669"/>
    <property type="project" value="InterPro"/>
</dbReference>
<dbReference type="PANTHER" id="PTHR48083:SF19">
    <property type="entry name" value="FLAVIN-DEPENDENT MONOOXYGENASE, OXYGENASE SUBUNIT HSAA"/>
    <property type="match status" value="1"/>
</dbReference>
<dbReference type="InterPro" id="IPR036250">
    <property type="entry name" value="AcylCo_DH-like_C"/>
</dbReference>
<dbReference type="InterPro" id="IPR050741">
    <property type="entry name" value="Acyl-CoA_dehydrogenase"/>
</dbReference>
<dbReference type="InterPro" id="IPR013107">
    <property type="entry name" value="Acyl-CoA_DH_C"/>
</dbReference>